<sequence length="230" mass="25446">MTDAPTDASLPVKRKRGRPAGRTPLQEESLRQTRAAILGATASLLSSKTYVETTIDDIIRTAGIGRTTFYLHFESKFALAIAIVDSIATDWHELFLELAAIPARDIEKLIAWIATLSDLYIDHGYVSQLAVQLPVFEPKFEERLQKDRNDLIDLLGQAGVGGFAIAARTPAGEPLSRERAQAHLLLVRLDRLCHDFSRGLLWSAEDMAIQVRLVAEELSAFLSLPATRRA</sequence>
<dbReference type="InterPro" id="IPR001647">
    <property type="entry name" value="HTH_TetR"/>
</dbReference>
<keyword evidence="1 2" id="KW-0238">DNA-binding</keyword>
<dbReference type="InterPro" id="IPR009057">
    <property type="entry name" value="Homeodomain-like_sf"/>
</dbReference>
<comment type="caution">
    <text evidence="5">The sequence shown here is derived from an EMBL/GenBank/DDBJ whole genome shotgun (WGS) entry which is preliminary data.</text>
</comment>
<dbReference type="SUPFAM" id="SSF46689">
    <property type="entry name" value="Homeodomain-like"/>
    <property type="match status" value="1"/>
</dbReference>
<evidence type="ECO:0000256" key="3">
    <source>
        <dbReference type="SAM" id="MobiDB-lite"/>
    </source>
</evidence>
<evidence type="ECO:0000313" key="6">
    <source>
        <dbReference type="Proteomes" id="UP000016568"/>
    </source>
</evidence>
<accession>U2YHS7</accession>
<dbReference type="Gene3D" id="1.10.357.10">
    <property type="entry name" value="Tetracycline Repressor, domain 2"/>
    <property type="match status" value="1"/>
</dbReference>
<dbReference type="GO" id="GO:0003677">
    <property type="term" value="F:DNA binding"/>
    <property type="evidence" value="ECO:0007669"/>
    <property type="project" value="UniProtKB-UniRule"/>
</dbReference>
<dbReference type="Proteomes" id="UP000016568">
    <property type="component" value="Unassembled WGS sequence"/>
</dbReference>
<organism evidence="5 6">
    <name type="scientific">Caenibius tardaugens NBRC 16725</name>
    <dbReference type="NCBI Taxonomy" id="1219035"/>
    <lineage>
        <taxon>Bacteria</taxon>
        <taxon>Pseudomonadati</taxon>
        <taxon>Pseudomonadota</taxon>
        <taxon>Alphaproteobacteria</taxon>
        <taxon>Sphingomonadales</taxon>
        <taxon>Erythrobacteraceae</taxon>
        <taxon>Caenibius</taxon>
    </lineage>
</organism>
<keyword evidence="6" id="KW-1185">Reference proteome</keyword>
<dbReference type="AlphaFoldDB" id="U2YHS7"/>
<dbReference type="InterPro" id="IPR050624">
    <property type="entry name" value="HTH-type_Tx_Regulator"/>
</dbReference>
<gene>
    <name evidence="5" type="ORF">NT2_01_05140</name>
</gene>
<dbReference type="EMBL" id="BASZ01000001">
    <property type="protein sequence ID" value="GAD47740.1"/>
    <property type="molecule type" value="Genomic_DNA"/>
</dbReference>
<dbReference type="OrthoDB" id="9787680at2"/>
<reference evidence="5 6" key="1">
    <citation type="submission" date="2013-09" db="EMBL/GenBank/DDBJ databases">
        <title>Whole genome shotgun sequence of Novosphingobium tardaugens NBRC 16725.</title>
        <authorList>
            <person name="Isaki S."/>
            <person name="Hosoyama A."/>
            <person name="Tsuchikane K."/>
            <person name="Katsumata H."/>
            <person name="Ando Y."/>
            <person name="Yamazaki S."/>
            <person name="Fujita N."/>
        </authorList>
    </citation>
    <scope>NUCLEOTIDE SEQUENCE [LARGE SCALE GENOMIC DNA]</scope>
    <source>
        <strain evidence="5 6">NBRC 16725</strain>
    </source>
</reference>
<protein>
    <recommendedName>
        <fullName evidence="4">HTH tetR-type domain-containing protein</fullName>
    </recommendedName>
</protein>
<name>U2YHS7_9SPHN</name>
<dbReference type="RefSeq" id="WP_021688647.1">
    <property type="nucleotide sequence ID" value="NZ_BASZ01000001.1"/>
</dbReference>
<dbReference type="PANTHER" id="PTHR43479:SF11">
    <property type="entry name" value="ACREF_ENVCD OPERON REPRESSOR-RELATED"/>
    <property type="match status" value="1"/>
</dbReference>
<proteinExistence type="predicted"/>
<feature type="domain" description="HTH tetR-type" evidence="4">
    <location>
        <begin position="31"/>
        <end position="91"/>
    </location>
</feature>
<dbReference type="PRINTS" id="PR00455">
    <property type="entry name" value="HTHTETR"/>
</dbReference>
<dbReference type="Pfam" id="PF00440">
    <property type="entry name" value="TetR_N"/>
    <property type="match status" value="1"/>
</dbReference>
<evidence type="ECO:0000256" key="2">
    <source>
        <dbReference type="PROSITE-ProRule" id="PRU00335"/>
    </source>
</evidence>
<dbReference type="eggNOG" id="COG1309">
    <property type="taxonomic scope" value="Bacteria"/>
</dbReference>
<evidence type="ECO:0000256" key="1">
    <source>
        <dbReference type="ARBA" id="ARBA00023125"/>
    </source>
</evidence>
<evidence type="ECO:0000313" key="5">
    <source>
        <dbReference type="EMBL" id="GAD47740.1"/>
    </source>
</evidence>
<feature type="DNA-binding region" description="H-T-H motif" evidence="2">
    <location>
        <begin position="54"/>
        <end position="73"/>
    </location>
</feature>
<feature type="region of interest" description="Disordered" evidence="3">
    <location>
        <begin position="1"/>
        <end position="26"/>
    </location>
</feature>
<evidence type="ECO:0000259" key="4">
    <source>
        <dbReference type="PROSITE" id="PS50977"/>
    </source>
</evidence>
<dbReference type="PANTHER" id="PTHR43479">
    <property type="entry name" value="ACREF/ENVCD OPERON REPRESSOR-RELATED"/>
    <property type="match status" value="1"/>
</dbReference>
<dbReference type="KEGG" id="ntd:EGO55_14575"/>
<dbReference type="PROSITE" id="PS50977">
    <property type="entry name" value="HTH_TETR_2"/>
    <property type="match status" value="1"/>
</dbReference>